<sequence>MNCVKLLLAAGLLLSLAACNTMAGFGKDVQEGGEAIEKSAK</sequence>
<evidence type="ECO:0000313" key="8">
    <source>
        <dbReference type="EMBL" id="ANX04355.1"/>
    </source>
</evidence>
<keyword evidence="5" id="KW-0564">Palmitate</keyword>
<dbReference type="RefSeq" id="WP_068804473.1">
    <property type="nucleotide sequence ID" value="NZ_CP014671.1"/>
</dbReference>
<dbReference type="Pfam" id="PF08085">
    <property type="entry name" value="Entericidin"/>
    <property type="match status" value="1"/>
</dbReference>
<feature type="chain" id="PRO_5008533074" evidence="7">
    <location>
        <begin position="24"/>
        <end position="41"/>
    </location>
</feature>
<keyword evidence="6" id="KW-0449">Lipoprotein</keyword>
<evidence type="ECO:0000256" key="2">
    <source>
        <dbReference type="ARBA" id="ARBA00022475"/>
    </source>
</evidence>
<reference evidence="9" key="1">
    <citation type="submission" date="2016-03" db="EMBL/GenBank/DDBJ databases">
        <title>Complete genome sequence of Solimmundus cernigliae, representing a novel lineage of polycyclic aromatic hydrocarbon degraders within the Gammaproteobacteria.</title>
        <authorList>
            <person name="Singleton D.R."/>
            <person name="Dickey A.N."/>
            <person name="Scholl E.H."/>
            <person name="Wright F.A."/>
            <person name="Aitken M.D."/>
        </authorList>
    </citation>
    <scope>NUCLEOTIDE SEQUENCE [LARGE SCALE GENOMIC DNA]</scope>
    <source>
        <strain evidence="9">TR3.2</strain>
    </source>
</reference>
<dbReference type="GO" id="GO:0009636">
    <property type="term" value="P:response to toxic substance"/>
    <property type="evidence" value="ECO:0007669"/>
    <property type="project" value="InterPro"/>
</dbReference>
<keyword evidence="9" id="KW-1185">Reference proteome</keyword>
<dbReference type="InParanoid" id="A0A1B1YUA2"/>
<feature type="signal peptide" evidence="7">
    <location>
        <begin position="1"/>
        <end position="23"/>
    </location>
</feature>
<evidence type="ECO:0000256" key="1">
    <source>
        <dbReference type="ARBA" id="ARBA00010296"/>
    </source>
</evidence>
<dbReference type="AlphaFoldDB" id="A0A1B1YUA2"/>
<evidence type="ECO:0000256" key="7">
    <source>
        <dbReference type="SAM" id="SignalP"/>
    </source>
</evidence>
<evidence type="ECO:0000256" key="3">
    <source>
        <dbReference type="ARBA" id="ARBA00022729"/>
    </source>
</evidence>
<evidence type="ECO:0000256" key="4">
    <source>
        <dbReference type="ARBA" id="ARBA00023136"/>
    </source>
</evidence>
<dbReference type="GO" id="GO:0016020">
    <property type="term" value="C:membrane"/>
    <property type="evidence" value="ECO:0007669"/>
    <property type="project" value="InterPro"/>
</dbReference>
<dbReference type="PROSITE" id="PS51257">
    <property type="entry name" value="PROKAR_LIPOPROTEIN"/>
    <property type="match status" value="1"/>
</dbReference>
<comment type="similarity">
    <text evidence="1">Belongs to the EcnA/EcnB lipoprotein family.</text>
</comment>
<keyword evidence="2" id="KW-1003">Cell membrane</keyword>
<organism evidence="8 9">
    <name type="scientific">Immundisolibacter cernigliae</name>
    <dbReference type="NCBI Taxonomy" id="1810504"/>
    <lineage>
        <taxon>Bacteria</taxon>
        <taxon>Pseudomonadati</taxon>
        <taxon>Pseudomonadota</taxon>
        <taxon>Gammaproteobacteria</taxon>
        <taxon>Immundisolibacterales</taxon>
        <taxon>Immundisolibacteraceae</taxon>
        <taxon>Immundisolibacter</taxon>
    </lineage>
</organism>
<dbReference type="EMBL" id="CP014671">
    <property type="protein sequence ID" value="ANX04355.1"/>
    <property type="molecule type" value="Genomic_DNA"/>
</dbReference>
<dbReference type="Proteomes" id="UP000092952">
    <property type="component" value="Chromosome"/>
</dbReference>
<evidence type="ECO:0000313" key="9">
    <source>
        <dbReference type="Proteomes" id="UP000092952"/>
    </source>
</evidence>
<protein>
    <submittedName>
        <fullName evidence="8">Entericidin</fullName>
    </submittedName>
</protein>
<proteinExistence type="inferred from homology"/>
<keyword evidence="3 7" id="KW-0732">Signal</keyword>
<accession>A0A1B1YUA2</accession>
<evidence type="ECO:0000256" key="6">
    <source>
        <dbReference type="ARBA" id="ARBA00023288"/>
    </source>
</evidence>
<dbReference type="KEGG" id="gbi:PG2T_09320"/>
<gene>
    <name evidence="8" type="ORF">PG2T_09320</name>
</gene>
<keyword evidence="4" id="KW-0472">Membrane</keyword>
<evidence type="ECO:0000256" key="5">
    <source>
        <dbReference type="ARBA" id="ARBA00023139"/>
    </source>
</evidence>
<name>A0A1B1YUA2_9GAMM</name>
<dbReference type="InterPro" id="IPR012556">
    <property type="entry name" value="Entericidin"/>
</dbReference>